<evidence type="ECO:0000256" key="2">
    <source>
        <dbReference type="ARBA" id="ARBA00008770"/>
    </source>
</evidence>
<name>Q11I50_CHESB</name>
<dbReference type="OrthoDB" id="9814913at2"/>
<dbReference type="PANTHER" id="PTHR43768">
    <property type="entry name" value="TREHALOSE 6-PHOSPHATE PHOSPHATASE"/>
    <property type="match status" value="1"/>
</dbReference>
<dbReference type="EMBL" id="CP000390">
    <property type="protein sequence ID" value="ABG62925.1"/>
    <property type="molecule type" value="Genomic_DNA"/>
</dbReference>
<dbReference type="Pfam" id="PF02358">
    <property type="entry name" value="Trehalose_PPase"/>
    <property type="match status" value="1"/>
</dbReference>
<keyword evidence="4" id="KW-0460">Magnesium</keyword>
<dbReference type="HOGENOM" id="CLU_037265_2_0_5"/>
<dbReference type="AlphaFoldDB" id="Q11I50"/>
<protein>
    <recommendedName>
        <fullName evidence="4">Trehalose 6-phosphate phosphatase</fullName>
        <ecNumber evidence="4">3.1.3.12</ecNumber>
    </recommendedName>
</protein>
<dbReference type="CDD" id="cd01627">
    <property type="entry name" value="HAD_TPP"/>
    <property type="match status" value="1"/>
</dbReference>
<dbReference type="GO" id="GO:0005992">
    <property type="term" value="P:trehalose biosynthetic process"/>
    <property type="evidence" value="ECO:0007669"/>
    <property type="project" value="UniProtKB-UniPathway"/>
</dbReference>
<evidence type="ECO:0000256" key="3">
    <source>
        <dbReference type="ARBA" id="ARBA00022801"/>
    </source>
</evidence>
<organism evidence="5">
    <name type="scientific">Chelativorans sp. (strain BNC1)</name>
    <dbReference type="NCBI Taxonomy" id="266779"/>
    <lineage>
        <taxon>Bacteria</taxon>
        <taxon>Pseudomonadati</taxon>
        <taxon>Pseudomonadota</taxon>
        <taxon>Alphaproteobacteria</taxon>
        <taxon>Hyphomicrobiales</taxon>
        <taxon>Phyllobacteriaceae</taxon>
        <taxon>Chelativorans</taxon>
    </lineage>
</organism>
<dbReference type="InterPro" id="IPR036412">
    <property type="entry name" value="HAD-like_sf"/>
</dbReference>
<dbReference type="InterPro" id="IPR003337">
    <property type="entry name" value="Trehalose_PPase"/>
</dbReference>
<reference evidence="5" key="1">
    <citation type="submission" date="2006-06" db="EMBL/GenBank/DDBJ databases">
        <title>Complete sequence of chromosome of Chelativorans sp. BNC1.</title>
        <authorList>
            <consortium name="US DOE Joint Genome Institute"/>
            <person name="Copeland A."/>
            <person name="Lucas S."/>
            <person name="Lapidus A."/>
            <person name="Barry K."/>
            <person name="Detter J.C."/>
            <person name="Glavina del Rio T."/>
            <person name="Hammon N."/>
            <person name="Israni S."/>
            <person name="Dalin E."/>
            <person name="Tice H."/>
            <person name="Pitluck S."/>
            <person name="Chertkov O."/>
            <person name="Brettin T."/>
            <person name="Bruce D."/>
            <person name="Han C."/>
            <person name="Tapia R."/>
            <person name="Gilna P."/>
            <person name="Schmutz J."/>
            <person name="Larimer F."/>
            <person name="Land M."/>
            <person name="Hauser L."/>
            <person name="Kyrpides N."/>
            <person name="Mikhailova N."/>
            <person name="Richardson P."/>
        </authorList>
    </citation>
    <scope>NUCLEOTIDE SEQUENCE</scope>
    <source>
        <strain evidence="5">BNC1</strain>
    </source>
</reference>
<dbReference type="InterPro" id="IPR023214">
    <property type="entry name" value="HAD_sf"/>
</dbReference>
<sequence>MAGEAEPLSSLDCSALKPNSIAIFLDFDGTLADIAERPDEVSVPPTTREALARLLKSTDGAIAIITGRPIEVIDHFLAPLLLPVAGVHGMERRTAGGQHVGSVIDEEELSAVRAKLQAFADSHEGLLLELKHGSLALHYRQRPDLEAASIAAVHAAANDSKGLHLLHGKMVLEVKGGKATKADALTAFMQEDPFRGRTPLFAGDDVTDEDAFNQIAHINGFSIKIGGGKTSARFRADEASSFREWLERLAARFESRDY</sequence>
<comment type="cofactor">
    <cofactor evidence="4">
        <name>Mg(2+)</name>
        <dbReference type="ChEBI" id="CHEBI:18420"/>
    </cofactor>
</comment>
<dbReference type="STRING" id="266779.Meso_1529"/>
<dbReference type="KEGG" id="mes:Meso_1529"/>
<dbReference type="PANTHER" id="PTHR43768:SF3">
    <property type="entry name" value="TREHALOSE 6-PHOSPHATE PHOSPHATASE"/>
    <property type="match status" value="1"/>
</dbReference>
<dbReference type="Gene3D" id="3.40.50.1000">
    <property type="entry name" value="HAD superfamily/HAD-like"/>
    <property type="match status" value="1"/>
</dbReference>
<evidence type="ECO:0000256" key="4">
    <source>
        <dbReference type="RuleBase" id="RU361117"/>
    </source>
</evidence>
<keyword evidence="4" id="KW-0479">Metal-binding</keyword>
<dbReference type="NCBIfam" id="TIGR01484">
    <property type="entry name" value="HAD-SF-IIB"/>
    <property type="match status" value="1"/>
</dbReference>
<dbReference type="InterPro" id="IPR006379">
    <property type="entry name" value="HAD-SF_hydro_IIB"/>
</dbReference>
<dbReference type="SUPFAM" id="SSF56784">
    <property type="entry name" value="HAD-like"/>
    <property type="match status" value="1"/>
</dbReference>
<dbReference type="eggNOG" id="COG1877">
    <property type="taxonomic scope" value="Bacteria"/>
</dbReference>
<comment type="function">
    <text evidence="4">Removes the phosphate from trehalose 6-phosphate to produce free trehalose.</text>
</comment>
<dbReference type="GO" id="GO:0046872">
    <property type="term" value="F:metal ion binding"/>
    <property type="evidence" value="ECO:0007669"/>
    <property type="project" value="UniProtKB-KW"/>
</dbReference>
<comment type="pathway">
    <text evidence="1 4">Glycan biosynthesis; trehalose biosynthesis.</text>
</comment>
<dbReference type="NCBIfam" id="TIGR00685">
    <property type="entry name" value="T6PP"/>
    <property type="match status" value="1"/>
</dbReference>
<dbReference type="Gene3D" id="3.30.70.1020">
    <property type="entry name" value="Trehalose-6-phosphate phosphatase related protein, domain 2"/>
    <property type="match status" value="1"/>
</dbReference>
<comment type="similarity">
    <text evidence="2 4">Belongs to the trehalose phosphatase family.</text>
</comment>
<dbReference type="UniPathway" id="UPA00299"/>
<dbReference type="EC" id="3.1.3.12" evidence="4"/>
<evidence type="ECO:0000313" key="5">
    <source>
        <dbReference type="EMBL" id="ABG62925.1"/>
    </source>
</evidence>
<dbReference type="InterPro" id="IPR044651">
    <property type="entry name" value="OTSB-like"/>
</dbReference>
<dbReference type="GO" id="GO:0004805">
    <property type="term" value="F:trehalose-phosphatase activity"/>
    <property type="evidence" value="ECO:0007669"/>
    <property type="project" value="UniProtKB-EC"/>
</dbReference>
<comment type="catalytic activity">
    <reaction evidence="4">
        <text>alpha,alpha-trehalose 6-phosphate + H2O = alpha,alpha-trehalose + phosphate</text>
        <dbReference type="Rhea" id="RHEA:23420"/>
        <dbReference type="ChEBI" id="CHEBI:15377"/>
        <dbReference type="ChEBI" id="CHEBI:16551"/>
        <dbReference type="ChEBI" id="CHEBI:43474"/>
        <dbReference type="ChEBI" id="CHEBI:58429"/>
        <dbReference type="EC" id="3.1.3.12"/>
    </reaction>
</comment>
<accession>Q11I50</accession>
<evidence type="ECO:0000256" key="1">
    <source>
        <dbReference type="ARBA" id="ARBA00005199"/>
    </source>
</evidence>
<proteinExistence type="inferred from homology"/>
<keyword evidence="3 4" id="KW-0378">Hydrolase</keyword>
<gene>
    <name evidence="5" type="ordered locus">Meso_1529</name>
</gene>